<name>A0A1R1XTP6_9FUNG</name>
<sequence>MNNRSTGISPAKMLYGIEMKLPTTWELSEQIEDFEEEAIKRIEIINIDLPEIRKQGLNKNIQSKNIAEKRYNQQVNYFQFKIGNKVLKHVDVPKEKFSPIWEGPFTVVEVGDLGAYTITDDFGNYDQVNGDKLKPYHHSNRMIPEISTTKLQSTLHKFRQVSVIMAYYNNKRGGLLHE</sequence>
<protein>
    <submittedName>
        <fullName evidence="1">Uncharacterized protein</fullName>
    </submittedName>
</protein>
<dbReference type="EMBL" id="LSSM01003407">
    <property type="protein sequence ID" value="OMJ17996.1"/>
    <property type="molecule type" value="Genomic_DNA"/>
</dbReference>
<dbReference type="OrthoDB" id="5592268at2759"/>
<keyword evidence="2" id="KW-1185">Reference proteome</keyword>
<comment type="caution">
    <text evidence="1">The sequence shown here is derived from an EMBL/GenBank/DDBJ whole genome shotgun (WGS) entry which is preliminary data.</text>
</comment>
<dbReference type="AlphaFoldDB" id="A0A1R1XTP6"/>
<accession>A0A1R1XTP6</accession>
<dbReference type="Proteomes" id="UP000187429">
    <property type="component" value="Unassembled WGS sequence"/>
</dbReference>
<evidence type="ECO:0000313" key="2">
    <source>
        <dbReference type="Proteomes" id="UP000187429"/>
    </source>
</evidence>
<proteinExistence type="predicted"/>
<gene>
    <name evidence="1" type="ORF">AYI69_g7203</name>
</gene>
<reference evidence="2" key="1">
    <citation type="submission" date="2017-01" db="EMBL/GenBank/DDBJ databases">
        <authorList>
            <person name="Wang Y."/>
            <person name="White M."/>
            <person name="Kvist S."/>
            <person name="Moncalvo J.-M."/>
        </authorList>
    </citation>
    <scope>NUCLEOTIDE SEQUENCE [LARGE SCALE GENOMIC DNA]</scope>
    <source>
        <strain evidence="2">ID-206-W2</strain>
    </source>
</reference>
<evidence type="ECO:0000313" key="1">
    <source>
        <dbReference type="EMBL" id="OMJ17996.1"/>
    </source>
</evidence>
<organism evidence="1 2">
    <name type="scientific">Smittium culicis</name>
    <dbReference type="NCBI Taxonomy" id="133412"/>
    <lineage>
        <taxon>Eukaryota</taxon>
        <taxon>Fungi</taxon>
        <taxon>Fungi incertae sedis</taxon>
        <taxon>Zoopagomycota</taxon>
        <taxon>Kickxellomycotina</taxon>
        <taxon>Harpellomycetes</taxon>
        <taxon>Harpellales</taxon>
        <taxon>Legeriomycetaceae</taxon>
        <taxon>Smittium</taxon>
    </lineage>
</organism>